<protein>
    <submittedName>
        <fullName evidence="1">Uncharacterized protein</fullName>
    </submittedName>
</protein>
<organism evidence="1 2">
    <name type="scientific">Colletotrichum destructivum</name>
    <dbReference type="NCBI Taxonomy" id="34406"/>
    <lineage>
        <taxon>Eukaryota</taxon>
        <taxon>Fungi</taxon>
        <taxon>Dikarya</taxon>
        <taxon>Ascomycota</taxon>
        <taxon>Pezizomycotina</taxon>
        <taxon>Sordariomycetes</taxon>
        <taxon>Hypocreomycetidae</taxon>
        <taxon>Glomerellales</taxon>
        <taxon>Glomerellaceae</taxon>
        <taxon>Colletotrichum</taxon>
        <taxon>Colletotrichum destructivum species complex</taxon>
    </lineage>
</organism>
<gene>
    <name evidence="1" type="ORF">CDEST_05808</name>
</gene>
<evidence type="ECO:0000313" key="2">
    <source>
        <dbReference type="Proteomes" id="UP001322277"/>
    </source>
</evidence>
<dbReference type="EMBL" id="CP137307">
    <property type="protein sequence ID" value="WQF80794.1"/>
    <property type="molecule type" value="Genomic_DNA"/>
</dbReference>
<evidence type="ECO:0000313" key="1">
    <source>
        <dbReference type="EMBL" id="WQF80794.1"/>
    </source>
</evidence>
<dbReference type="KEGG" id="cdet:87942311"/>
<name>A0AAX4IBR9_9PEZI</name>
<accession>A0AAX4IBR9</accession>
<dbReference type="GeneID" id="87942311"/>
<reference evidence="2" key="1">
    <citation type="journal article" date="2023" name="bioRxiv">
        <title>Complete genome of the Medicago anthracnose fungus, Colletotrichum destructivum, reveals a mini-chromosome-like region within a core chromosome.</title>
        <authorList>
            <person name="Lapalu N."/>
            <person name="Simon A."/>
            <person name="Lu A."/>
            <person name="Plaumann P.-L."/>
            <person name="Amselem J."/>
            <person name="Pigne S."/>
            <person name="Auger A."/>
            <person name="Koch C."/>
            <person name="Dallery J.-F."/>
            <person name="O'Connell R.J."/>
        </authorList>
    </citation>
    <scope>NUCLEOTIDE SEQUENCE [LARGE SCALE GENOMIC DNA]</scope>
    <source>
        <strain evidence="2">CBS 520.97</strain>
    </source>
</reference>
<proteinExistence type="predicted"/>
<dbReference type="RefSeq" id="XP_062778018.1">
    <property type="nucleotide sequence ID" value="XM_062921967.1"/>
</dbReference>
<keyword evidence="2" id="KW-1185">Reference proteome</keyword>
<sequence length="75" mass="7845">MPPCYLDIIMSQCNFAEADYTPSKDRLVDNIRVVAQRPFLSSSGNAMGDAGRVKTGTAAAAAVIVSLLAGMALLV</sequence>
<dbReference type="AlphaFoldDB" id="A0AAX4IBR9"/>
<dbReference type="Proteomes" id="UP001322277">
    <property type="component" value="Chromosome 3"/>
</dbReference>